<dbReference type="SUPFAM" id="SSF54534">
    <property type="entry name" value="FKBP-like"/>
    <property type="match status" value="2"/>
</dbReference>
<evidence type="ECO:0000259" key="9">
    <source>
        <dbReference type="PROSITE" id="PS50198"/>
    </source>
</evidence>
<dbReference type="SUPFAM" id="SSF109998">
    <property type="entry name" value="Triger factor/SurA peptide-binding domain-like"/>
    <property type="match status" value="1"/>
</dbReference>
<proteinExistence type="inferred from homology"/>
<dbReference type="AlphaFoldDB" id="A0A318SDQ5"/>
<keyword evidence="4 7" id="KW-0697">Rotamase</keyword>
<dbReference type="InterPro" id="IPR000297">
    <property type="entry name" value="PPIase_PpiC"/>
</dbReference>
<evidence type="ECO:0000313" key="11">
    <source>
        <dbReference type="Proteomes" id="UP000247540"/>
    </source>
</evidence>
<dbReference type="GO" id="GO:0003755">
    <property type="term" value="F:peptidyl-prolyl cis-trans isomerase activity"/>
    <property type="evidence" value="ECO:0007669"/>
    <property type="project" value="UniProtKB-UniRule"/>
</dbReference>
<dbReference type="InterPro" id="IPR046357">
    <property type="entry name" value="PPIase_dom_sf"/>
</dbReference>
<comment type="catalytic activity">
    <reaction evidence="7">
        <text>[protein]-peptidylproline (omega=180) = [protein]-peptidylproline (omega=0)</text>
        <dbReference type="Rhea" id="RHEA:16237"/>
        <dbReference type="Rhea" id="RHEA-COMP:10747"/>
        <dbReference type="Rhea" id="RHEA-COMP:10748"/>
        <dbReference type="ChEBI" id="CHEBI:83833"/>
        <dbReference type="ChEBI" id="CHEBI:83834"/>
        <dbReference type="EC" id="5.2.1.8"/>
    </reaction>
</comment>
<keyword evidence="2 7" id="KW-0677">Repeat</keyword>
<evidence type="ECO:0000256" key="2">
    <source>
        <dbReference type="ARBA" id="ARBA00022737"/>
    </source>
</evidence>
<dbReference type="Gene3D" id="1.10.4030.10">
    <property type="entry name" value="Porin chaperone SurA, peptide-binding domain"/>
    <property type="match status" value="1"/>
</dbReference>
<keyword evidence="5 7" id="KW-0143">Chaperone</keyword>
<comment type="caution">
    <text evidence="10">The sequence shown here is derived from an EMBL/GenBank/DDBJ whole genome shotgun (WGS) entry which is preliminary data.</text>
</comment>
<dbReference type="InterPro" id="IPR027304">
    <property type="entry name" value="Trigger_fact/SurA_dom_sf"/>
</dbReference>
<keyword evidence="3 7" id="KW-0574">Periplasm</keyword>
<dbReference type="Pfam" id="PF09312">
    <property type="entry name" value="SurA_N"/>
    <property type="match status" value="1"/>
</dbReference>
<dbReference type="EMBL" id="QJTC01000020">
    <property type="protein sequence ID" value="PYE75088.1"/>
    <property type="molecule type" value="Genomic_DNA"/>
</dbReference>
<gene>
    <name evidence="7" type="primary">surA</name>
    <name evidence="10" type="ORF">DFQ15_12041</name>
</gene>
<evidence type="ECO:0000313" key="10">
    <source>
        <dbReference type="EMBL" id="PYE75088.1"/>
    </source>
</evidence>
<sequence length="489" mass="52571" precursor="true">MKIRAHVLPLACLATLMASGALAQGLRPSGSPGMGLPRGAGADAIAPAMPVGSSSGSPRGAAGASSSGASLSSSSASPQQADYIVAIVNSEPILNSEVRIRAERAAQQAAQAGNPLPPRDVFVRQVVERLINEKAQLQQAKDTGIKVDDAAVDQAEQSVARQNGVEVAEMRRRLAADGIPQARFREDLRNQLTLLRLRDREVEGRVKVSDLEVDQYIRDQRGKPADPASVEINLGHVLVIVPENATPSEIATLQAKAQRAADRVRAGEDFGKVAAEMSDAAERTSGGQLGLRSSDRYPQLFVDAVKNEAVGGIVGPIRSPAGFHVLKLIERNQGGIGTGVVTQTHARHILLRAGPQLTEAAAISRLQDYKRRIQSGQADFQSLAREYSSDGSAKDGGDLGWANPGQFVPEFEEALDGMAPGDISQPVVSRFGVHLIQLVERRQHTLTQREQRDLARSAAREKKLDEAFVTWAQETRGRAYVEFREPPQW</sequence>
<reference evidence="10 11" key="1">
    <citation type="submission" date="2018-06" db="EMBL/GenBank/DDBJ databases">
        <title>Genomic Encyclopedia of Type Strains, Phase III (KMG-III): the genomes of soil and plant-associated and newly described type strains.</title>
        <authorList>
            <person name="Whitman W."/>
        </authorList>
    </citation>
    <scope>NUCLEOTIDE SEQUENCE [LARGE SCALE GENOMIC DNA]</scope>
    <source>
        <strain evidence="10 11">CECT 7646</strain>
    </source>
</reference>
<dbReference type="Proteomes" id="UP000247540">
    <property type="component" value="Unassembled WGS sequence"/>
</dbReference>
<evidence type="ECO:0000256" key="5">
    <source>
        <dbReference type="ARBA" id="ARBA00023186"/>
    </source>
</evidence>
<dbReference type="InterPro" id="IPR015391">
    <property type="entry name" value="SurA_N"/>
</dbReference>
<dbReference type="GO" id="GO:0042277">
    <property type="term" value="F:peptide binding"/>
    <property type="evidence" value="ECO:0007669"/>
    <property type="project" value="InterPro"/>
</dbReference>
<dbReference type="GO" id="GO:0006457">
    <property type="term" value="P:protein folding"/>
    <property type="evidence" value="ECO:0007669"/>
    <property type="project" value="UniProtKB-UniRule"/>
</dbReference>
<dbReference type="OrthoDB" id="14196at2"/>
<evidence type="ECO:0000256" key="3">
    <source>
        <dbReference type="ARBA" id="ARBA00022764"/>
    </source>
</evidence>
<dbReference type="PANTHER" id="PTHR47637:SF1">
    <property type="entry name" value="CHAPERONE SURA"/>
    <property type="match status" value="1"/>
</dbReference>
<feature type="chain" id="PRO_5016472982" description="Chaperone SurA" evidence="7">
    <location>
        <begin position="24"/>
        <end position="489"/>
    </location>
</feature>
<evidence type="ECO:0000256" key="4">
    <source>
        <dbReference type="ARBA" id="ARBA00023110"/>
    </source>
</evidence>
<keyword evidence="1 7" id="KW-0732">Signal</keyword>
<dbReference type="PANTHER" id="PTHR47637">
    <property type="entry name" value="CHAPERONE SURA"/>
    <property type="match status" value="1"/>
</dbReference>
<dbReference type="InterPro" id="IPR023034">
    <property type="entry name" value="PPIase_SurA"/>
</dbReference>
<name>A0A318SDQ5_9BURK</name>
<dbReference type="GO" id="GO:0043165">
    <property type="term" value="P:Gram-negative-bacterium-type cell outer membrane assembly"/>
    <property type="evidence" value="ECO:0007669"/>
    <property type="project" value="InterPro"/>
</dbReference>
<evidence type="ECO:0000256" key="1">
    <source>
        <dbReference type="ARBA" id="ARBA00022729"/>
    </source>
</evidence>
<comment type="function">
    <text evidence="7">Chaperone involved in the correct folding and assembly of outer membrane proteins. Recognizes specific patterns of aromatic residues and the orientation of their side chains, which are found more frequently in integral outer membrane proteins. May act in both early periplasmic and late outer membrane-associated steps of protein maturation.</text>
</comment>
<evidence type="ECO:0000256" key="7">
    <source>
        <dbReference type="HAMAP-Rule" id="MF_01183"/>
    </source>
</evidence>
<dbReference type="GO" id="GO:0030288">
    <property type="term" value="C:outer membrane-bounded periplasmic space"/>
    <property type="evidence" value="ECO:0007669"/>
    <property type="project" value="InterPro"/>
</dbReference>
<dbReference type="PROSITE" id="PS50198">
    <property type="entry name" value="PPIC_PPIASE_2"/>
    <property type="match status" value="2"/>
</dbReference>
<keyword evidence="11" id="KW-1185">Reference proteome</keyword>
<evidence type="ECO:0000256" key="8">
    <source>
        <dbReference type="SAM" id="MobiDB-lite"/>
    </source>
</evidence>
<dbReference type="InterPro" id="IPR050280">
    <property type="entry name" value="OMP_Chaperone_SurA"/>
</dbReference>
<accession>A0A318SDQ5</accession>
<feature type="compositionally biased region" description="Low complexity" evidence="8">
    <location>
        <begin position="52"/>
        <end position="75"/>
    </location>
</feature>
<evidence type="ECO:0000256" key="6">
    <source>
        <dbReference type="ARBA" id="ARBA00023235"/>
    </source>
</evidence>
<dbReference type="HAMAP" id="MF_01183">
    <property type="entry name" value="Chaperone_SurA"/>
    <property type="match status" value="1"/>
</dbReference>
<dbReference type="GO" id="GO:0051082">
    <property type="term" value="F:unfolded protein binding"/>
    <property type="evidence" value="ECO:0007669"/>
    <property type="project" value="UniProtKB-UniRule"/>
</dbReference>
<comment type="subcellular location">
    <subcellularLocation>
        <location evidence="7">Periplasm</location>
    </subcellularLocation>
    <text evidence="7">Is capable of associating with the outer membrane.</text>
</comment>
<dbReference type="Gene3D" id="3.10.50.40">
    <property type="match status" value="2"/>
</dbReference>
<comment type="domain">
    <text evidence="7">The PPIase activity resides only in the second parvulin domain. The N-terminal region and the C-terminal tail are necessary and sufficient for the chaperone activity of SurA. The PPIase activity is dispensable for SurA to function as a chaperone. The N-terminal region and the C-terminal tail are also required for porin recognition.</text>
</comment>
<feature type="signal peptide" evidence="7">
    <location>
        <begin position="1"/>
        <end position="23"/>
    </location>
</feature>
<keyword evidence="6 7" id="KW-0413">Isomerase</keyword>
<dbReference type="RefSeq" id="WP_110466357.1">
    <property type="nucleotide sequence ID" value="NZ_JAMOFZ010000019.1"/>
</dbReference>
<dbReference type="EC" id="5.2.1.8" evidence="7"/>
<protein>
    <recommendedName>
        <fullName evidence="7">Chaperone SurA</fullName>
    </recommendedName>
    <alternativeName>
        <fullName evidence="7">Peptidyl-prolyl cis-trans isomerase SurA</fullName>
        <shortName evidence="7">PPIase SurA</shortName>
        <ecNumber evidence="7">5.2.1.8</ecNumber>
    </alternativeName>
    <alternativeName>
        <fullName evidence="7">Rotamase SurA</fullName>
    </alternativeName>
</protein>
<dbReference type="Pfam" id="PF00639">
    <property type="entry name" value="Rotamase"/>
    <property type="match status" value="2"/>
</dbReference>
<feature type="region of interest" description="Disordered" evidence="8">
    <location>
        <begin position="33"/>
        <end position="75"/>
    </location>
</feature>
<organism evidence="10 11">
    <name type="scientific">Xylophilus ampelinus</name>
    <dbReference type="NCBI Taxonomy" id="54067"/>
    <lineage>
        <taxon>Bacteria</taxon>
        <taxon>Pseudomonadati</taxon>
        <taxon>Pseudomonadota</taxon>
        <taxon>Betaproteobacteria</taxon>
        <taxon>Burkholderiales</taxon>
        <taxon>Xylophilus</taxon>
    </lineage>
</organism>
<feature type="domain" description="PpiC" evidence="9">
    <location>
        <begin position="229"/>
        <end position="330"/>
    </location>
</feature>
<feature type="domain" description="PpiC" evidence="9">
    <location>
        <begin position="341"/>
        <end position="440"/>
    </location>
</feature>
<dbReference type="GO" id="GO:0050821">
    <property type="term" value="P:protein stabilization"/>
    <property type="evidence" value="ECO:0007669"/>
    <property type="project" value="InterPro"/>
</dbReference>